<dbReference type="InterPro" id="IPR001128">
    <property type="entry name" value="Cyt_P450"/>
</dbReference>
<dbReference type="InterPro" id="IPR017972">
    <property type="entry name" value="Cyt_P450_CS"/>
</dbReference>
<keyword evidence="6 7" id="KW-0349">Heme</keyword>
<dbReference type="GO" id="GO:0016705">
    <property type="term" value="F:oxidoreductase activity, acting on paired donors, with incorporation or reduction of molecular oxygen"/>
    <property type="evidence" value="ECO:0007669"/>
    <property type="project" value="InterPro"/>
</dbReference>
<comment type="similarity">
    <text evidence="1 7">Belongs to the cytochrome P450 family.</text>
</comment>
<name>A0A384JDF8_BOTFB</name>
<evidence type="ECO:0008006" key="11">
    <source>
        <dbReference type="Google" id="ProtNLM"/>
    </source>
</evidence>
<evidence type="ECO:0000256" key="1">
    <source>
        <dbReference type="ARBA" id="ARBA00010617"/>
    </source>
</evidence>
<evidence type="ECO:0000256" key="7">
    <source>
        <dbReference type="RuleBase" id="RU000461"/>
    </source>
</evidence>
<keyword evidence="4 6" id="KW-0408">Iron</keyword>
<dbReference type="InterPro" id="IPR050364">
    <property type="entry name" value="Cytochrome_P450_fung"/>
</dbReference>
<reference evidence="9 10" key="1">
    <citation type="journal article" date="2011" name="PLoS Genet.">
        <title>Genomic analysis of the necrotrophic fungal pathogens Sclerotinia sclerotiorum and Botrytis cinerea.</title>
        <authorList>
            <person name="Amselem J."/>
            <person name="Cuomo C.A."/>
            <person name="van Kan J.A."/>
            <person name="Viaud M."/>
            <person name="Benito E.P."/>
            <person name="Couloux A."/>
            <person name="Coutinho P.M."/>
            <person name="de Vries R.P."/>
            <person name="Dyer P.S."/>
            <person name="Fillinger S."/>
            <person name="Fournier E."/>
            <person name="Gout L."/>
            <person name="Hahn M."/>
            <person name="Kohn L."/>
            <person name="Lapalu N."/>
            <person name="Plummer K.M."/>
            <person name="Pradier J.M."/>
            <person name="Quevillon E."/>
            <person name="Sharon A."/>
            <person name="Simon A."/>
            <person name="ten Have A."/>
            <person name="Tudzynski B."/>
            <person name="Tudzynski P."/>
            <person name="Wincker P."/>
            <person name="Andrew M."/>
            <person name="Anthouard V."/>
            <person name="Beever R.E."/>
            <person name="Beffa R."/>
            <person name="Benoit I."/>
            <person name="Bouzid O."/>
            <person name="Brault B."/>
            <person name="Chen Z."/>
            <person name="Choquer M."/>
            <person name="Collemare J."/>
            <person name="Cotton P."/>
            <person name="Danchin E.G."/>
            <person name="Da Silva C."/>
            <person name="Gautier A."/>
            <person name="Giraud C."/>
            <person name="Giraud T."/>
            <person name="Gonzalez C."/>
            <person name="Grossetete S."/>
            <person name="Guldener U."/>
            <person name="Henrissat B."/>
            <person name="Howlett B.J."/>
            <person name="Kodira C."/>
            <person name="Kretschmer M."/>
            <person name="Lappartient A."/>
            <person name="Leroch M."/>
            <person name="Levis C."/>
            <person name="Mauceli E."/>
            <person name="Neuveglise C."/>
            <person name="Oeser B."/>
            <person name="Pearson M."/>
            <person name="Poulain J."/>
            <person name="Poussereau N."/>
            <person name="Quesneville H."/>
            <person name="Rascle C."/>
            <person name="Schumacher J."/>
            <person name="Segurens B."/>
            <person name="Sexton A."/>
            <person name="Silva E."/>
            <person name="Sirven C."/>
            <person name="Soanes D.M."/>
            <person name="Talbot N.J."/>
            <person name="Templeton M."/>
            <person name="Yandava C."/>
            <person name="Yarden O."/>
            <person name="Zeng Q."/>
            <person name="Rollins J.A."/>
            <person name="Lebrun M.H."/>
            <person name="Dickman M."/>
        </authorList>
    </citation>
    <scope>NUCLEOTIDE SEQUENCE [LARGE SCALE GENOMIC DNA]</scope>
    <source>
        <strain evidence="9 10">B05.10</strain>
    </source>
</reference>
<dbReference type="PANTHER" id="PTHR46300:SF4">
    <property type="entry name" value="CYTOCHROME P450 98A3"/>
    <property type="match status" value="1"/>
</dbReference>
<evidence type="ECO:0000313" key="9">
    <source>
        <dbReference type="EMBL" id="ATZ48447.1"/>
    </source>
</evidence>
<dbReference type="InterPro" id="IPR036396">
    <property type="entry name" value="Cyt_P450_sf"/>
</dbReference>
<keyword evidence="2 6" id="KW-0479">Metal-binding</keyword>
<keyword evidence="10" id="KW-1185">Reference proteome</keyword>
<protein>
    <recommendedName>
        <fullName evidence="11">Cytochrome P450</fullName>
    </recommendedName>
</protein>
<dbReference type="Gene3D" id="1.10.630.10">
    <property type="entry name" value="Cytochrome P450"/>
    <property type="match status" value="1"/>
</dbReference>
<gene>
    <name evidence="9" type="ORF">BCIN_03g06680</name>
</gene>
<dbReference type="PANTHER" id="PTHR46300">
    <property type="entry name" value="P450, PUTATIVE (EUROFUNG)-RELATED-RELATED"/>
    <property type="match status" value="1"/>
</dbReference>
<reference evidence="9 10" key="2">
    <citation type="journal article" date="2012" name="Eukaryot. Cell">
        <title>Genome update of Botrytis cinerea strains B05.10 and T4.</title>
        <authorList>
            <person name="Staats M."/>
            <person name="van Kan J.A."/>
        </authorList>
    </citation>
    <scope>NUCLEOTIDE SEQUENCE [LARGE SCALE GENOMIC DNA]</scope>
    <source>
        <strain evidence="9 10">B05.10</strain>
    </source>
</reference>
<dbReference type="OrthoDB" id="1103324at2759"/>
<keyword evidence="3 7" id="KW-0560">Oxidoreductase</keyword>
<evidence type="ECO:0000256" key="3">
    <source>
        <dbReference type="ARBA" id="ARBA00023002"/>
    </source>
</evidence>
<dbReference type="CDD" id="cd11065">
    <property type="entry name" value="CYP64-like"/>
    <property type="match status" value="1"/>
</dbReference>
<organism evidence="9 10">
    <name type="scientific">Botryotinia fuckeliana (strain B05.10)</name>
    <name type="common">Noble rot fungus</name>
    <name type="synonym">Botrytis cinerea</name>
    <dbReference type="NCBI Taxonomy" id="332648"/>
    <lineage>
        <taxon>Eukaryota</taxon>
        <taxon>Fungi</taxon>
        <taxon>Dikarya</taxon>
        <taxon>Ascomycota</taxon>
        <taxon>Pezizomycotina</taxon>
        <taxon>Leotiomycetes</taxon>
        <taxon>Helotiales</taxon>
        <taxon>Sclerotiniaceae</taxon>
        <taxon>Botrytis</taxon>
    </lineage>
</organism>
<dbReference type="GeneID" id="5436038"/>
<dbReference type="VEuPathDB" id="FungiDB:Bcin03g06680"/>
<dbReference type="Pfam" id="PF00067">
    <property type="entry name" value="p450"/>
    <property type="match status" value="1"/>
</dbReference>
<feature type="binding site" description="axial binding residue" evidence="6">
    <location>
        <position position="434"/>
    </location>
    <ligand>
        <name>heme</name>
        <dbReference type="ChEBI" id="CHEBI:30413"/>
    </ligand>
    <ligandPart>
        <name>Fe</name>
        <dbReference type="ChEBI" id="CHEBI:18248"/>
    </ligandPart>
</feature>
<evidence type="ECO:0000256" key="5">
    <source>
        <dbReference type="ARBA" id="ARBA00023026"/>
    </source>
</evidence>
<reference evidence="9 10" key="3">
    <citation type="journal article" date="2017" name="Mol. Plant Pathol.">
        <title>A gapless genome sequence of the fungus Botrytis cinerea.</title>
        <authorList>
            <person name="Van Kan J.A."/>
            <person name="Stassen J.H."/>
            <person name="Mosbach A."/>
            <person name="Van Der Lee T.A."/>
            <person name="Faino L."/>
            <person name="Farmer A.D."/>
            <person name="Papasotiriou D.G."/>
            <person name="Zhou S."/>
            <person name="Seidl M.F."/>
            <person name="Cottam E."/>
            <person name="Edel D."/>
            <person name="Hahn M."/>
            <person name="Schwartz D.C."/>
            <person name="Dietrich R.A."/>
            <person name="Widdison S."/>
            <person name="Scalliet G."/>
        </authorList>
    </citation>
    <scope>NUCLEOTIDE SEQUENCE [LARGE SCALE GENOMIC DNA]</scope>
    <source>
        <strain evidence="9 10">B05.10</strain>
    </source>
</reference>
<dbReference type="SUPFAM" id="SSF48264">
    <property type="entry name" value="Cytochrome P450"/>
    <property type="match status" value="1"/>
</dbReference>
<evidence type="ECO:0000256" key="4">
    <source>
        <dbReference type="ARBA" id="ARBA00023004"/>
    </source>
</evidence>
<feature type="signal peptide" evidence="8">
    <location>
        <begin position="1"/>
        <end position="26"/>
    </location>
</feature>
<evidence type="ECO:0000256" key="2">
    <source>
        <dbReference type="ARBA" id="ARBA00022723"/>
    </source>
</evidence>
<evidence type="ECO:0000313" key="10">
    <source>
        <dbReference type="Proteomes" id="UP000001798"/>
    </source>
</evidence>
<sequence length="523" mass="59779">MGNLLLFVIPLALAIAVLQLIQLIKSHRKYDSDQLPPGPPGRDHANFLDNDRWNMFKAWNEQYGNVATFYTGKQLNIVLGTMEAAVDILEKAGETFSSRPHFIMGEFLFSRLRGFSMTYGPKWRNWRTLQNSHFSPQVAPKVKPMQINESAILMHDYLTNDDPSKQHKILRRYTASLMFYMGYGRRVTSLDDPLCVAHDQEEEYIESTKVPGRFPLESWPMLLWLPRPLQWFRHEPEKHRDTNTKLYTTAMNEVKRKMEDGTAVPCTSTYGLTKQKELDMHDDVELAYALSAPWAAGIGTTTTAFEIAILAMLHYPECLREAKAEIDAVVGKDRMPTFEDQQSLPYLGAFIKETLRWRLVTPTGIAHSSTQDYIYKGMLIPKDASVYANAAEIMKDPAVFPEGEKFRPERFLETNDPRLLNYRFGCFGFGRRMCPGMHVALQSMYIVIARLIWAYDVLPVTINGKPYIPDENDFTCGLVSYPANLKFQLVPRSEKHREIIIADAEHANADMAHLEGSSASYNI</sequence>
<accession>A0A384JDF8</accession>
<keyword evidence="5" id="KW-0843">Virulence</keyword>
<comment type="cofactor">
    <cofactor evidence="6">
        <name>heme</name>
        <dbReference type="ChEBI" id="CHEBI:30413"/>
    </cofactor>
</comment>
<dbReference type="AlphaFoldDB" id="A0A384JDF8"/>
<keyword evidence="7" id="KW-0503">Monooxygenase</keyword>
<dbReference type="EMBL" id="CP009807">
    <property type="protein sequence ID" value="ATZ48447.1"/>
    <property type="molecule type" value="Genomic_DNA"/>
</dbReference>
<feature type="chain" id="PRO_5016640924" description="Cytochrome P450" evidence="8">
    <location>
        <begin position="27"/>
        <end position="523"/>
    </location>
</feature>
<dbReference type="GO" id="GO:0004497">
    <property type="term" value="F:monooxygenase activity"/>
    <property type="evidence" value="ECO:0007669"/>
    <property type="project" value="UniProtKB-KW"/>
</dbReference>
<proteinExistence type="inferred from homology"/>
<dbReference type="KEGG" id="bfu:BCIN_03g06680"/>
<evidence type="ECO:0000256" key="6">
    <source>
        <dbReference type="PIRSR" id="PIRSR602401-1"/>
    </source>
</evidence>
<dbReference type="InterPro" id="IPR002401">
    <property type="entry name" value="Cyt_P450_E_grp-I"/>
</dbReference>
<dbReference type="PROSITE" id="PS00086">
    <property type="entry name" value="CYTOCHROME_P450"/>
    <property type="match status" value="1"/>
</dbReference>
<dbReference type="GO" id="GO:0005506">
    <property type="term" value="F:iron ion binding"/>
    <property type="evidence" value="ECO:0007669"/>
    <property type="project" value="InterPro"/>
</dbReference>
<keyword evidence="8" id="KW-0732">Signal</keyword>
<dbReference type="Proteomes" id="UP000001798">
    <property type="component" value="Chromosome 3"/>
</dbReference>
<dbReference type="RefSeq" id="XP_024547861.1">
    <property type="nucleotide sequence ID" value="XM_024692087.1"/>
</dbReference>
<evidence type="ECO:0000256" key="8">
    <source>
        <dbReference type="SAM" id="SignalP"/>
    </source>
</evidence>
<dbReference type="PRINTS" id="PR00463">
    <property type="entry name" value="EP450I"/>
</dbReference>
<dbReference type="GO" id="GO:0020037">
    <property type="term" value="F:heme binding"/>
    <property type="evidence" value="ECO:0007669"/>
    <property type="project" value="InterPro"/>
</dbReference>